<keyword evidence="3" id="KW-1003">Cell membrane</keyword>
<feature type="transmembrane region" description="Helical" evidence="7">
    <location>
        <begin position="480"/>
        <end position="500"/>
    </location>
</feature>
<evidence type="ECO:0000256" key="2">
    <source>
        <dbReference type="ARBA" id="ARBA00022448"/>
    </source>
</evidence>
<feature type="domain" description="Major facilitator superfamily (MFS) profile" evidence="8">
    <location>
        <begin position="328"/>
        <end position="806"/>
    </location>
</feature>
<dbReference type="InterPro" id="IPR036259">
    <property type="entry name" value="MFS_trans_sf"/>
</dbReference>
<dbReference type="AlphaFoldDB" id="A0A316C1Y7"/>
<dbReference type="Gene3D" id="1.20.1720.10">
    <property type="entry name" value="Multidrug resistance protein D"/>
    <property type="match status" value="1"/>
</dbReference>
<dbReference type="PANTHER" id="PTHR42718:SF49">
    <property type="entry name" value="EXPORT PROTEIN"/>
    <property type="match status" value="1"/>
</dbReference>
<dbReference type="InterPro" id="IPR004638">
    <property type="entry name" value="EmrB-like"/>
</dbReference>
<evidence type="ECO:0000256" key="6">
    <source>
        <dbReference type="ARBA" id="ARBA00023136"/>
    </source>
</evidence>
<dbReference type="PROSITE" id="PS00216">
    <property type="entry name" value="SUGAR_TRANSPORT_1"/>
    <property type="match status" value="1"/>
</dbReference>
<comment type="caution">
    <text evidence="9">The sequence shown here is derived from an EMBL/GenBank/DDBJ whole genome shotgun (WGS) entry which is preliminary data.</text>
</comment>
<dbReference type="GO" id="GO:0022857">
    <property type="term" value="F:transmembrane transporter activity"/>
    <property type="evidence" value="ECO:0007669"/>
    <property type="project" value="InterPro"/>
</dbReference>
<feature type="transmembrane region" description="Helical" evidence="7">
    <location>
        <begin position="618"/>
        <end position="634"/>
    </location>
</feature>
<feature type="transmembrane region" description="Helical" evidence="7">
    <location>
        <begin position="393"/>
        <end position="413"/>
    </location>
</feature>
<gene>
    <name evidence="9" type="ORF">C7441_108146</name>
</gene>
<evidence type="ECO:0000256" key="4">
    <source>
        <dbReference type="ARBA" id="ARBA00022692"/>
    </source>
</evidence>
<feature type="transmembrane region" description="Helical" evidence="7">
    <location>
        <begin position="539"/>
        <end position="560"/>
    </location>
</feature>
<dbReference type="PROSITE" id="PS50850">
    <property type="entry name" value="MFS"/>
    <property type="match status" value="1"/>
</dbReference>
<feature type="transmembrane region" description="Helical" evidence="7">
    <location>
        <begin position="646"/>
        <end position="665"/>
    </location>
</feature>
<evidence type="ECO:0000313" key="9">
    <source>
        <dbReference type="EMBL" id="PWJ83752.1"/>
    </source>
</evidence>
<accession>A0A316C1Y7</accession>
<keyword evidence="5 7" id="KW-1133">Transmembrane helix</keyword>
<dbReference type="Proteomes" id="UP000245396">
    <property type="component" value="Unassembled WGS sequence"/>
</dbReference>
<feature type="transmembrane region" description="Helical" evidence="7">
    <location>
        <begin position="717"/>
        <end position="735"/>
    </location>
</feature>
<organism evidence="9 10">
    <name type="scientific">Pseudaminobacter salicylatoxidans</name>
    <dbReference type="NCBI Taxonomy" id="93369"/>
    <lineage>
        <taxon>Bacteria</taxon>
        <taxon>Pseudomonadati</taxon>
        <taxon>Pseudomonadota</taxon>
        <taxon>Alphaproteobacteria</taxon>
        <taxon>Hyphomicrobiales</taxon>
        <taxon>Phyllobacteriaceae</taxon>
        <taxon>Pseudaminobacter</taxon>
    </lineage>
</organism>
<feature type="transmembrane region" description="Helical" evidence="7">
    <location>
        <begin position="581"/>
        <end position="606"/>
    </location>
</feature>
<keyword evidence="4 7" id="KW-0812">Transmembrane</keyword>
<evidence type="ECO:0000256" key="3">
    <source>
        <dbReference type="ARBA" id="ARBA00022475"/>
    </source>
</evidence>
<feature type="transmembrane region" description="Helical" evidence="7">
    <location>
        <begin position="783"/>
        <end position="802"/>
    </location>
</feature>
<evidence type="ECO:0000256" key="7">
    <source>
        <dbReference type="SAM" id="Phobius"/>
    </source>
</evidence>
<evidence type="ECO:0000256" key="1">
    <source>
        <dbReference type="ARBA" id="ARBA00004651"/>
    </source>
</evidence>
<dbReference type="InterPro" id="IPR011701">
    <property type="entry name" value="MFS"/>
</dbReference>
<protein>
    <submittedName>
        <fullName evidence="9">EmrB/QacA subfamily drug resistance transporter</fullName>
    </submittedName>
</protein>
<reference evidence="9 10" key="1">
    <citation type="submission" date="2018-05" db="EMBL/GenBank/DDBJ databases">
        <title>Genomic Encyclopedia of Type Strains, Phase IV (KMG-IV): sequencing the most valuable type-strain genomes for metagenomic binning, comparative biology and taxonomic classification.</title>
        <authorList>
            <person name="Goeker M."/>
        </authorList>
    </citation>
    <scope>NUCLEOTIDE SEQUENCE [LARGE SCALE GENOMIC DNA]</scope>
    <source>
        <strain evidence="9 10">DSM 6986</strain>
    </source>
</reference>
<dbReference type="SUPFAM" id="SSF103473">
    <property type="entry name" value="MFS general substrate transporter"/>
    <property type="match status" value="2"/>
</dbReference>
<comment type="subcellular location">
    <subcellularLocation>
        <location evidence="1">Cell membrane</location>
        <topology evidence="1">Multi-pass membrane protein</topology>
    </subcellularLocation>
</comment>
<dbReference type="EMBL" id="QGGG01000008">
    <property type="protein sequence ID" value="PWJ83752.1"/>
    <property type="molecule type" value="Genomic_DNA"/>
</dbReference>
<dbReference type="PANTHER" id="PTHR42718">
    <property type="entry name" value="MAJOR FACILITATOR SUPERFAMILY MULTIDRUG TRANSPORTER MFSC"/>
    <property type="match status" value="1"/>
</dbReference>
<proteinExistence type="predicted"/>
<dbReference type="CDD" id="cd17321">
    <property type="entry name" value="MFS_MMR_MDR_like"/>
    <property type="match status" value="1"/>
</dbReference>
<keyword evidence="2" id="KW-0813">Transport</keyword>
<feature type="transmembrane region" description="Helical" evidence="7">
    <location>
        <begin position="366"/>
        <end position="386"/>
    </location>
</feature>
<dbReference type="PRINTS" id="PR01036">
    <property type="entry name" value="TCRTETB"/>
</dbReference>
<dbReference type="InterPro" id="IPR005829">
    <property type="entry name" value="Sugar_transporter_CS"/>
</dbReference>
<sequence>MARRWIDDPDWLALDRVASQEGDEPTSTQIVTNEEGRKLADAITGQDTVAQGLRIAGAETAMDWKQTRHTINGEPPLRRTTAMNVGKAAVARQIIEVRGRSMSFEIGRRRAGDEPLRSKRLCHQAAIIRPADPNGKIDAFLDQIDIAVVEANIDHQFRPLRHETVQDRQNMQPAERNRHIESKSPAWFFLTGRHHRFDFIEIGEDSLASVIEGCAFVRQADAARSAMKEAKPESFFQSHDALAHGRTRKAKLFGRYREAARIRRADESYDVTHTIEVHDFIYCTLVFPNKGKYCHLICRYFPNRLYRIEIESERDLMTTFLHDRRYWLLLAVCIASFLEPLATTVVTVSLPQIQRATGASFAELQWVLNAYVLTFAALVLTGGALADRFGRKRIFNVGLWMFITASLVCGIANDPLLLIVGRAVAGTGSAFMLSAGLALLVQVFHGKERVRAFAIWGVVVGAGSALGPLVGGLLTDNLGWRWIFFINLPVCLPLLWLSHWSAGESRDPQSGAIDWLGLGSFTGMFLLLMYALIEGNNLGWTSPALISLLVVSAALLAIFIRVQLRRPRPMFDLSLFANPTFTGASIVAIAIAAAFFTLLVYLPIYIQGVLGYSPSQTGLALVVMAVPLLVMGPVSARMAVVISPRLFLPFGLLIIAGGGFLLSLVDQYGATALYAGMIATGVGAGLINGELSNVAISVVAPERSGMASGINNTMRQLGFGIGIAGLGAIFSANLTHGLSQYDRAFVERVASGDVVAAASDIGSDPAGAVDTAMATLASAISDLSLWAAALAAAAAVLAFLLIRPVTVAKATREAG</sequence>
<dbReference type="GO" id="GO:0005886">
    <property type="term" value="C:plasma membrane"/>
    <property type="evidence" value="ECO:0007669"/>
    <property type="project" value="UniProtKB-SubCell"/>
</dbReference>
<feature type="transmembrane region" description="Helical" evidence="7">
    <location>
        <begin position="419"/>
        <end position="441"/>
    </location>
</feature>
<evidence type="ECO:0000256" key="5">
    <source>
        <dbReference type="ARBA" id="ARBA00022989"/>
    </source>
</evidence>
<evidence type="ECO:0000313" key="10">
    <source>
        <dbReference type="Proteomes" id="UP000245396"/>
    </source>
</evidence>
<dbReference type="NCBIfam" id="TIGR00711">
    <property type="entry name" value="efflux_EmrB"/>
    <property type="match status" value="1"/>
</dbReference>
<feature type="transmembrane region" description="Helical" evidence="7">
    <location>
        <begin position="671"/>
        <end position="696"/>
    </location>
</feature>
<keyword evidence="6 7" id="KW-0472">Membrane</keyword>
<dbReference type="InterPro" id="IPR020846">
    <property type="entry name" value="MFS_dom"/>
</dbReference>
<feature type="transmembrane region" description="Helical" evidence="7">
    <location>
        <begin position="326"/>
        <end position="346"/>
    </location>
</feature>
<dbReference type="Gene3D" id="1.20.1250.20">
    <property type="entry name" value="MFS general substrate transporter like domains"/>
    <property type="match status" value="1"/>
</dbReference>
<feature type="transmembrane region" description="Helical" evidence="7">
    <location>
        <begin position="512"/>
        <end position="533"/>
    </location>
</feature>
<keyword evidence="10" id="KW-1185">Reference proteome</keyword>
<dbReference type="Pfam" id="PF07690">
    <property type="entry name" value="MFS_1"/>
    <property type="match status" value="1"/>
</dbReference>
<name>A0A316C1Y7_PSESE</name>
<feature type="transmembrane region" description="Helical" evidence="7">
    <location>
        <begin position="453"/>
        <end position="474"/>
    </location>
</feature>
<evidence type="ECO:0000259" key="8">
    <source>
        <dbReference type="PROSITE" id="PS50850"/>
    </source>
</evidence>